<gene>
    <name evidence="2" type="ORF">STIAU_3570</name>
</gene>
<accession>Q08P05</accession>
<name>Q08P05_STIAD</name>
<feature type="compositionally biased region" description="Pro residues" evidence="1">
    <location>
        <begin position="49"/>
        <end position="58"/>
    </location>
</feature>
<evidence type="ECO:0000313" key="2">
    <source>
        <dbReference type="EMBL" id="EAU62217.1"/>
    </source>
</evidence>
<comment type="caution">
    <text evidence="2">The sequence shown here is derived from an EMBL/GenBank/DDBJ whole genome shotgun (WGS) entry which is preliminary data.</text>
</comment>
<protein>
    <submittedName>
        <fullName evidence="2">Uncharacterized protein</fullName>
    </submittedName>
</protein>
<reference evidence="2 3" key="1">
    <citation type="submission" date="2006-04" db="EMBL/GenBank/DDBJ databases">
        <authorList>
            <person name="Nierman W.C."/>
        </authorList>
    </citation>
    <scope>NUCLEOTIDE SEQUENCE [LARGE SCALE GENOMIC DNA]</scope>
    <source>
        <strain evidence="2 3">DW4/3-1</strain>
    </source>
</reference>
<proteinExistence type="predicted"/>
<feature type="region of interest" description="Disordered" evidence="1">
    <location>
        <begin position="566"/>
        <end position="590"/>
    </location>
</feature>
<feature type="region of interest" description="Disordered" evidence="1">
    <location>
        <begin position="283"/>
        <end position="400"/>
    </location>
</feature>
<feature type="region of interest" description="Disordered" evidence="1">
    <location>
        <begin position="223"/>
        <end position="271"/>
    </location>
</feature>
<evidence type="ECO:0000256" key="1">
    <source>
        <dbReference type="SAM" id="MobiDB-lite"/>
    </source>
</evidence>
<feature type="region of interest" description="Disordered" evidence="1">
    <location>
        <begin position="1"/>
        <end position="120"/>
    </location>
</feature>
<evidence type="ECO:0000313" key="3">
    <source>
        <dbReference type="Proteomes" id="UP000032702"/>
    </source>
</evidence>
<feature type="region of interest" description="Disordered" evidence="1">
    <location>
        <begin position="461"/>
        <end position="545"/>
    </location>
</feature>
<feature type="compositionally biased region" description="Basic and acidic residues" evidence="1">
    <location>
        <begin position="370"/>
        <end position="381"/>
    </location>
</feature>
<feature type="compositionally biased region" description="Gly residues" evidence="1">
    <location>
        <begin position="578"/>
        <end position="590"/>
    </location>
</feature>
<dbReference type="EMBL" id="AAMD01000259">
    <property type="protein sequence ID" value="EAU62217.1"/>
    <property type="molecule type" value="Genomic_DNA"/>
</dbReference>
<feature type="compositionally biased region" description="Low complexity" evidence="1">
    <location>
        <begin position="29"/>
        <end position="42"/>
    </location>
</feature>
<feature type="compositionally biased region" description="Basic and acidic residues" evidence="1">
    <location>
        <begin position="307"/>
        <end position="317"/>
    </location>
</feature>
<dbReference type="Proteomes" id="UP000032702">
    <property type="component" value="Unassembled WGS sequence"/>
</dbReference>
<feature type="region of interest" description="Disordered" evidence="1">
    <location>
        <begin position="140"/>
        <end position="166"/>
    </location>
</feature>
<organism evidence="2 3">
    <name type="scientific">Stigmatella aurantiaca (strain DW4/3-1)</name>
    <dbReference type="NCBI Taxonomy" id="378806"/>
    <lineage>
        <taxon>Bacteria</taxon>
        <taxon>Pseudomonadati</taxon>
        <taxon>Myxococcota</taxon>
        <taxon>Myxococcia</taxon>
        <taxon>Myxococcales</taxon>
        <taxon>Cystobacterineae</taxon>
        <taxon>Archangiaceae</taxon>
        <taxon>Stigmatella</taxon>
    </lineage>
</organism>
<feature type="compositionally biased region" description="Basic and acidic residues" evidence="1">
    <location>
        <begin position="326"/>
        <end position="335"/>
    </location>
</feature>
<dbReference type="AlphaFoldDB" id="Q08P05"/>
<feature type="compositionally biased region" description="Basic and acidic residues" evidence="1">
    <location>
        <begin position="246"/>
        <end position="259"/>
    </location>
</feature>
<sequence length="590" mass="62325">MSGSVRPVRPGSAGRRCPGSAAPHRSSRGGRWPPGRSLPGCRSRGRRGPPAPTAPAPPGRRRRVRSGKGVFHPSRAPTTPGHASAHRRTRRGSGTGRGPPRAAGSAHRRPVPEANPARRFARCPGGAFPWGWARNGLGSSWADEGLSRGEGRPGRRGGRRGGRGVGPLHHWVFSLEETGLGLLLGRGDGGKGGRLAGLSALGGQGAGQASQARARVQQLRIQGDARQPARRAGVRGEDEAVEDEPCLLREGHGPKEEQVRAQGSPKRARRVHCGGVQAIAREGRGKHRAGSFSRGLDRHHRLPATGHFDEPTRDLARGQHGPPQVEARRNARDAHGGGLHGLPVECHRNARGGGGEPDRAPGLFPQGRADAAHRLREEGRGGRQRGRSPRSKGQGEHQGARRLLVLALGIEDRRPQGVDIRQLLSLGQGSGQGGKVLQGLVERAFRTGEITLLPLGFGCLDRGTGQGKPVRGRLVQGRRDEEQPPGSADLGHQPLREPGATSRGHVSGQRLDGHHGHSPGTSLGACGGAEEQKQRERKPHHGMRTLARNASCLRESRCASSIAPTSTLPAITSPFPCGGSGGAGGWPWWS</sequence>